<evidence type="ECO:0000256" key="1">
    <source>
        <dbReference type="ARBA" id="ARBA00004141"/>
    </source>
</evidence>
<dbReference type="AlphaFoldDB" id="Q3JE62"/>
<dbReference type="PANTHER" id="PTHR43427">
    <property type="entry name" value="CHLORIDE CHANNEL PROTEIN CLC-E"/>
    <property type="match status" value="1"/>
</dbReference>
<dbReference type="CDD" id="cd00400">
    <property type="entry name" value="Voltage_gated_ClC"/>
    <property type="match status" value="1"/>
</dbReference>
<dbReference type="Gene3D" id="1.10.3080.10">
    <property type="entry name" value="Clc chloride channel"/>
    <property type="match status" value="1"/>
</dbReference>
<dbReference type="PANTHER" id="PTHR43427:SF6">
    <property type="entry name" value="CHLORIDE CHANNEL PROTEIN CLC-E"/>
    <property type="match status" value="1"/>
</dbReference>
<dbReference type="PRINTS" id="PR00762">
    <property type="entry name" value="CLCHANNEL"/>
</dbReference>
<evidence type="ECO:0000256" key="9">
    <source>
        <dbReference type="ARBA" id="ARBA00023303"/>
    </source>
</evidence>
<dbReference type="SUPFAM" id="SSF81340">
    <property type="entry name" value="Clc chloride channel"/>
    <property type="match status" value="1"/>
</dbReference>
<dbReference type="InParanoid" id="Q3JE62"/>
<evidence type="ECO:0000313" key="11">
    <source>
        <dbReference type="EMBL" id="ABA56884.1"/>
    </source>
</evidence>
<gene>
    <name evidence="11" type="ordered locus">Noc_0358</name>
</gene>
<evidence type="ECO:0000256" key="10">
    <source>
        <dbReference type="SAM" id="Phobius"/>
    </source>
</evidence>
<keyword evidence="12" id="KW-1185">Reference proteome</keyword>
<evidence type="ECO:0000256" key="6">
    <source>
        <dbReference type="ARBA" id="ARBA00023136"/>
    </source>
</evidence>
<dbReference type="HOGENOM" id="CLU_015263_5_4_6"/>
<dbReference type="GO" id="GO:0005254">
    <property type="term" value="F:chloride channel activity"/>
    <property type="evidence" value="ECO:0007669"/>
    <property type="project" value="UniProtKB-KW"/>
</dbReference>
<evidence type="ECO:0000313" key="12">
    <source>
        <dbReference type="Proteomes" id="UP000006838"/>
    </source>
</evidence>
<feature type="transmembrane region" description="Helical" evidence="10">
    <location>
        <begin position="278"/>
        <end position="298"/>
    </location>
</feature>
<accession>Q3JE62</accession>
<protein>
    <submittedName>
        <fullName evidence="11">Cl-channel, voltage gated</fullName>
    </submittedName>
</protein>
<dbReference type="FunCoup" id="Q3JE62">
    <property type="interactions" value="64"/>
</dbReference>
<feature type="transmembrane region" description="Helical" evidence="10">
    <location>
        <begin position="336"/>
        <end position="361"/>
    </location>
</feature>
<feature type="transmembrane region" description="Helical" evidence="10">
    <location>
        <begin position="165"/>
        <end position="187"/>
    </location>
</feature>
<feature type="transmembrane region" description="Helical" evidence="10">
    <location>
        <begin position="367"/>
        <end position="394"/>
    </location>
</feature>
<dbReference type="eggNOG" id="COG0038">
    <property type="taxonomic scope" value="Bacteria"/>
</dbReference>
<keyword evidence="2" id="KW-0813">Transport</keyword>
<proteinExistence type="predicted"/>
<evidence type="ECO:0000256" key="7">
    <source>
        <dbReference type="ARBA" id="ARBA00023173"/>
    </source>
</evidence>
<feature type="transmembrane region" description="Helical" evidence="10">
    <location>
        <begin position="401"/>
        <end position="417"/>
    </location>
</feature>
<keyword evidence="9" id="KW-0407">Ion channel</keyword>
<dbReference type="InterPro" id="IPR001807">
    <property type="entry name" value="ClC"/>
</dbReference>
<keyword evidence="7" id="KW-0869">Chloride channel</keyword>
<name>Q3JE62_NITOC</name>
<dbReference type="InterPro" id="IPR050368">
    <property type="entry name" value="ClC-type_chloride_channel"/>
</dbReference>
<dbReference type="STRING" id="323261.Noc_0358"/>
<keyword evidence="3 10" id="KW-0812">Transmembrane</keyword>
<evidence type="ECO:0000256" key="8">
    <source>
        <dbReference type="ARBA" id="ARBA00023214"/>
    </source>
</evidence>
<keyword evidence="8" id="KW-0868">Chloride</keyword>
<comment type="subcellular location">
    <subcellularLocation>
        <location evidence="1">Membrane</location>
        <topology evidence="1">Multi-pass membrane protein</topology>
    </subcellularLocation>
</comment>
<reference evidence="12" key="1">
    <citation type="journal article" date="2006" name="Appl. Environ. Microbiol.">
        <title>Complete genome sequence of the marine, chemolithoautotrophic, ammonia-oxidizing bacterium Nitrosococcus oceani ATCC 19707.</title>
        <authorList>
            <person name="Klotz M.G."/>
            <person name="Arp D.J."/>
            <person name="Chain P.S.G."/>
            <person name="El-Sheikh A.F."/>
            <person name="Hauser L.J."/>
            <person name="Hommes N.G."/>
            <person name="Larimer F.W."/>
            <person name="Malfatti S.A."/>
            <person name="Norton J.M."/>
            <person name="Poret-Peterson A.T."/>
            <person name="Vergez L.M."/>
            <person name="Ward B.B."/>
        </authorList>
    </citation>
    <scope>NUCLEOTIDE SEQUENCE [LARGE SCALE GENOMIC DNA]</scope>
    <source>
        <strain evidence="12">ATCC 19707 / BCRC 17464 / NCIMB 11848 / C-107</strain>
    </source>
</reference>
<dbReference type="InterPro" id="IPR014743">
    <property type="entry name" value="Cl-channel_core"/>
</dbReference>
<evidence type="ECO:0000256" key="2">
    <source>
        <dbReference type="ARBA" id="ARBA00022448"/>
    </source>
</evidence>
<dbReference type="Proteomes" id="UP000006838">
    <property type="component" value="Chromosome"/>
</dbReference>
<dbReference type="Pfam" id="PF00654">
    <property type="entry name" value="Voltage_CLC"/>
    <property type="match status" value="1"/>
</dbReference>
<dbReference type="RefSeq" id="WP_002812780.1">
    <property type="nucleotide sequence ID" value="NC_007484.1"/>
</dbReference>
<keyword evidence="6 10" id="KW-0472">Membrane</keyword>
<sequence length="575" mass="61436">MFNLFNLKTPLENLRIRVASAEALPQLSLLGLLTGLLAGGGTVAFRLAVDVDQIALLPSHQVDDFESLDWLERLLFPIVGGLSIGLLQELAHTYRAVGVVHVLERIAYYQGRLPWRNALQQFVTGALSIICGHSVGREGPSVHLGAAGGSLLGQWLELPNNALRTLVACGIAAAIAASFNTPLAGVLFSMEVIMMQYQLAGVAPIILAAVVGAAISWAVFGPSPAFFVPPTEMHSLLDFPYLVLIGFVVGILAAVYNRLMRFFSGLEKQRPVWQRCTAAGLLVGLCSIAVPEIMGLGYDTVNAILMGQFGLSALVVITIVKLFATTACVGLGIPGGLIGPTLVIGTAAGGALGIIGTALLPQEASPIALYAMVGMAAMMSATLQAPLAALMALVELTAGTYILFPGMLAVVVANLVAREGLHQQALFLMLLRTHGLDYHYAPISLRLRQAGVASVMDRHFVELPVITDREAALQALAQNPRWVLVKQDFQPHSVVQAADVARALSDEEQGSLNLMEIPAVREDIQAVSFYATLQEALEILDASQAKMLYVTRRIGPTRIRTYGVLSRQDIESYYG</sequence>
<evidence type="ECO:0000256" key="4">
    <source>
        <dbReference type="ARBA" id="ARBA00022989"/>
    </source>
</evidence>
<organism evidence="11 12">
    <name type="scientific">Nitrosococcus oceani (strain ATCC 19707 / BCRC 17464 / JCM 30415 / NCIMB 11848 / C-107)</name>
    <dbReference type="NCBI Taxonomy" id="323261"/>
    <lineage>
        <taxon>Bacteria</taxon>
        <taxon>Pseudomonadati</taxon>
        <taxon>Pseudomonadota</taxon>
        <taxon>Gammaproteobacteria</taxon>
        <taxon>Chromatiales</taxon>
        <taxon>Chromatiaceae</taxon>
        <taxon>Nitrosococcus</taxon>
    </lineage>
</organism>
<dbReference type="KEGG" id="noc:Noc_0358"/>
<keyword evidence="5" id="KW-0406">Ion transport</keyword>
<evidence type="ECO:0000256" key="3">
    <source>
        <dbReference type="ARBA" id="ARBA00022692"/>
    </source>
</evidence>
<keyword evidence="4 10" id="KW-1133">Transmembrane helix</keyword>
<dbReference type="EMBL" id="CP000127">
    <property type="protein sequence ID" value="ABA56884.1"/>
    <property type="molecule type" value="Genomic_DNA"/>
</dbReference>
<evidence type="ECO:0000256" key="5">
    <source>
        <dbReference type="ARBA" id="ARBA00023065"/>
    </source>
</evidence>
<feature type="transmembrane region" description="Helical" evidence="10">
    <location>
        <begin position="199"/>
        <end position="219"/>
    </location>
</feature>
<feature type="transmembrane region" description="Helical" evidence="10">
    <location>
        <begin position="239"/>
        <end position="257"/>
    </location>
</feature>
<feature type="transmembrane region" description="Helical" evidence="10">
    <location>
        <begin position="304"/>
        <end position="324"/>
    </location>
</feature>
<dbReference type="GO" id="GO:0034707">
    <property type="term" value="C:chloride channel complex"/>
    <property type="evidence" value="ECO:0007669"/>
    <property type="project" value="UniProtKB-KW"/>
</dbReference>